<evidence type="ECO:0000313" key="2">
    <source>
        <dbReference type="EMBL" id="ASM77498.1"/>
    </source>
</evidence>
<dbReference type="Proteomes" id="UP000199729">
    <property type="component" value="Chromosome"/>
</dbReference>
<protein>
    <recommendedName>
        <fullName evidence="4">DUF3570 domain-containing protein</fullName>
    </recommendedName>
</protein>
<dbReference type="Pfam" id="PF12094">
    <property type="entry name" value="DUF3570"/>
    <property type="match status" value="2"/>
</dbReference>
<sequence>MPWLALALVAALPSAHADTAPEQGQISYKYLDYQDSQPGWDRVGVRAHALSIQVPVAGEWALEGSWTADTVSGASPSFHSEALGSGHLEDERRARDLKITRYFSRGTLTVGWADSRENDYRSRASTVSGSVSTEDRNTTVLFGLGHTSDHIDVASIGLHEPKRLRDVMLGVAQVLSPTDIVQLTVTHATGHGYFSDPYKYRDHRPETKHQTAWLGRWNHHFTATDGTARLSYRYYRDSFGVRAHTLGAEYVQPWGSWTFTPLLRLHTQSAAWFYLDPENPGFPTIRPVETIQSQDQRLSAFGAMSLGLKVSRRLTPQWTADARYETYRQTASGLPFGTGSPGIEPFRARMIQLGLTFSF</sequence>
<organism evidence="2 3">
    <name type="scientific">Vitreoscilla filiformis</name>
    <dbReference type="NCBI Taxonomy" id="63"/>
    <lineage>
        <taxon>Bacteria</taxon>
        <taxon>Pseudomonadati</taxon>
        <taxon>Pseudomonadota</taxon>
        <taxon>Betaproteobacteria</taxon>
        <taxon>Neisseriales</taxon>
        <taxon>Neisseriaceae</taxon>
        <taxon>Vitreoscilla</taxon>
    </lineage>
</organism>
<dbReference type="AlphaFoldDB" id="A0A221KEP1"/>
<name>A0A221KEP1_VITFI</name>
<gene>
    <name evidence="2" type="ORF">VITFI_CDS1720</name>
</gene>
<dbReference type="EMBL" id="CP022423">
    <property type="protein sequence ID" value="ASM77498.1"/>
    <property type="molecule type" value="Genomic_DNA"/>
</dbReference>
<evidence type="ECO:0000256" key="1">
    <source>
        <dbReference type="SAM" id="SignalP"/>
    </source>
</evidence>
<dbReference type="KEGG" id="vff:VITFI_CDS1720"/>
<evidence type="ECO:0008006" key="4">
    <source>
        <dbReference type="Google" id="ProtNLM"/>
    </source>
</evidence>
<evidence type="ECO:0000313" key="3">
    <source>
        <dbReference type="Proteomes" id="UP000199729"/>
    </source>
</evidence>
<proteinExistence type="predicted"/>
<dbReference type="InterPro" id="IPR021953">
    <property type="entry name" value="DUF3570"/>
</dbReference>
<feature type="signal peptide" evidence="1">
    <location>
        <begin position="1"/>
        <end position="17"/>
    </location>
</feature>
<feature type="chain" id="PRO_5012126441" description="DUF3570 domain-containing protein" evidence="1">
    <location>
        <begin position="18"/>
        <end position="359"/>
    </location>
</feature>
<keyword evidence="3" id="KW-1185">Reference proteome</keyword>
<accession>A0A221KEP1</accession>
<reference evidence="2 3" key="1">
    <citation type="submission" date="2017-07" db="EMBL/GenBank/DDBJ databases">
        <title>Complete Genome Sequence of the cosmetic ferment Vitreoscilla filiformis (ATCC15551).</title>
        <authorList>
            <person name="Contreras S."/>
            <person name="Sagory-Zalkind P."/>
            <person name="Blanquart H."/>
            <person name="Iltis A."/>
            <person name="Morand S.C."/>
        </authorList>
    </citation>
    <scope>NUCLEOTIDE SEQUENCE [LARGE SCALE GENOMIC DNA]</scope>
    <source>
        <strain evidence="2 3">ATCC 15551</strain>
    </source>
</reference>
<keyword evidence="1" id="KW-0732">Signal</keyword>